<dbReference type="SMART" id="SM00530">
    <property type="entry name" value="HTH_XRE"/>
    <property type="match status" value="1"/>
</dbReference>
<sequence>MLNYGVKNTNLSIRFGLRIKELRKSKGLSQEDFADLCELDRTYISGIERGKRNPSLNALEILAKALNISIGELFSNL</sequence>
<keyword evidence="3" id="KW-0804">Transcription</keyword>
<dbReference type="InterPro" id="IPR050807">
    <property type="entry name" value="TransReg_Diox_bact_type"/>
</dbReference>
<keyword evidence="1" id="KW-0805">Transcription regulation</keyword>
<keyword evidence="2" id="KW-0238">DNA-binding</keyword>
<dbReference type="InterPro" id="IPR010982">
    <property type="entry name" value="Lambda_DNA-bd_dom_sf"/>
</dbReference>
<dbReference type="GO" id="GO:0005829">
    <property type="term" value="C:cytosol"/>
    <property type="evidence" value="ECO:0007669"/>
    <property type="project" value="TreeGrafter"/>
</dbReference>
<evidence type="ECO:0000256" key="1">
    <source>
        <dbReference type="ARBA" id="ARBA00023015"/>
    </source>
</evidence>
<evidence type="ECO:0000313" key="5">
    <source>
        <dbReference type="EMBL" id="BCM24343.1"/>
    </source>
</evidence>
<evidence type="ECO:0000256" key="2">
    <source>
        <dbReference type="ARBA" id="ARBA00023125"/>
    </source>
</evidence>
<dbReference type="GO" id="GO:0003700">
    <property type="term" value="F:DNA-binding transcription factor activity"/>
    <property type="evidence" value="ECO:0007669"/>
    <property type="project" value="TreeGrafter"/>
</dbReference>
<proteinExistence type="predicted"/>
<reference evidence="5" key="1">
    <citation type="journal article" date="2021" name="Arch. Microbiol.">
        <title>Methyloradius palustris gen. nov., sp. nov., a methanol-oxidizing bacterium isolated from snow.</title>
        <authorList>
            <person name="Miyadera T."/>
            <person name="Kojima H."/>
            <person name="Fukui M."/>
        </authorList>
    </citation>
    <scope>NUCLEOTIDE SEQUENCE</scope>
    <source>
        <strain evidence="5">Zm11</strain>
    </source>
</reference>
<keyword evidence="6" id="KW-1185">Reference proteome</keyword>
<name>A0A8D5K030_9PROT</name>
<feature type="domain" description="HTH cro/C1-type" evidence="4">
    <location>
        <begin position="19"/>
        <end position="73"/>
    </location>
</feature>
<dbReference type="SUPFAM" id="SSF47413">
    <property type="entry name" value="lambda repressor-like DNA-binding domains"/>
    <property type="match status" value="1"/>
</dbReference>
<dbReference type="PROSITE" id="PS50943">
    <property type="entry name" value="HTH_CROC1"/>
    <property type="match status" value="1"/>
</dbReference>
<dbReference type="AlphaFoldDB" id="A0A8D5K030"/>
<dbReference type="PANTHER" id="PTHR46797:SF23">
    <property type="entry name" value="HTH-TYPE TRANSCRIPTIONAL REGULATOR SUTR"/>
    <property type="match status" value="1"/>
</dbReference>
<evidence type="ECO:0000256" key="3">
    <source>
        <dbReference type="ARBA" id="ARBA00023163"/>
    </source>
</evidence>
<dbReference type="InterPro" id="IPR001387">
    <property type="entry name" value="Cro/C1-type_HTH"/>
</dbReference>
<dbReference type="CDD" id="cd00093">
    <property type="entry name" value="HTH_XRE"/>
    <property type="match status" value="1"/>
</dbReference>
<evidence type="ECO:0000259" key="4">
    <source>
        <dbReference type="PROSITE" id="PS50943"/>
    </source>
</evidence>
<dbReference type="GO" id="GO:0003677">
    <property type="term" value="F:DNA binding"/>
    <property type="evidence" value="ECO:0007669"/>
    <property type="project" value="UniProtKB-KW"/>
</dbReference>
<dbReference type="Pfam" id="PF01381">
    <property type="entry name" value="HTH_3"/>
    <property type="match status" value="1"/>
</dbReference>
<gene>
    <name evidence="5" type="ORF">ZMTM_06020</name>
</gene>
<accession>A0A8D5K030</accession>
<dbReference type="Gene3D" id="1.10.260.40">
    <property type="entry name" value="lambda repressor-like DNA-binding domains"/>
    <property type="match status" value="1"/>
</dbReference>
<dbReference type="Proteomes" id="UP000826722">
    <property type="component" value="Chromosome"/>
</dbReference>
<evidence type="ECO:0000313" key="6">
    <source>
        <dbReference type="Proteomes" id="UP000826722"/>
    </source>
</evidence>
<dbReference type="EMBL" id="AP024110">
    <property type="protein sequence ID" value="BCM24343.1"/>
    <property type="molecule type" value="Genomic_DNA"/>
</dbReference>
<protein>
    <submittedName>
        <fullName evidence="5">Transcriptional regulator</fullName>
    </submittedName>
</protein>
<organism evidence="5 6">
    <name type="scientific">Methyloradius palustris</name>
    <dbReference type="NCBI Taxonomy" id="2778876"/>
    <lineage>
        <taxon>Bacteria</taxon>
        <taxon>Pseudomonadati</taxon>
        <taxon>Pseudomonadota</taxon>
        <taxon>Betaproteobacteria</taxon>
        <taxon>Nitrosomonadales</taxon>
        <taxon>Methylophilaceae</taxon>
        <taxon>Methyloradius</taxon>
    </lineage>
</organism>
<dbReference type="KEGG" id="mpau:ZMTM_06020"/>
<dbReference type="PANTHER" id="PTHR46797">
    <property type="entry name" value="HTH-TYPE TRANSCRIPTIONAL REGULATOR"/>
    <property type="match status" value="1"/>
</dbReference>